<protein>
    <submittedName>
        <fullName evidence="2">tRNA threonylcarbamoyladenosine biosynthesis protein TsaB</fullName>
    </submittedName>
</protein>
<organism evidence="2 3">
    <name type="scientific">Bacillus benzoevorans</name>
    <dbReference type="NCBI Taxonomy" id="1456"/>
    <lineage>
        <taxon>Bacteria</taxon>
        <taxon>Bacillati</taxon>
        <taxon>Bacillota</taxon>
        <taxon>Bacilli</taxon>
        <taxon>Bacillales</taxon>
        <taxon>Bacillaceae</taxon>
        <taxon>Bacillus</taxon>
    </lineage>
</organism>
<evidence type="ECO:0000313" key="2">
    <source>
        <dbReference type="EMBL" id="MBB6447622.1"/>
    </source>
</evidence>
<evidence type="ECO:0000259" key="1">
    <source>
        <dbReference type="Pfam" id="PF00814"/>
    </source>
</evidence>
<dbReference type="PANTHER" id="PTHR11735">
    <property type="entry name" value="TRNA N6-ADENOSINE THREONYLCARBAMOYLTRANSFERASE"/>
    <property type="match status" value="1"/>
</dbReference>
<keyword evidence="3" id="KW-1185">Reference proteome</keyword>
<name>A0A7X0HVF8_9BACI</name>
<proteinExistence type="predicted"/>
<accession>A0A7X0HVF8</accession>
<dbReference type="PANTHER" id="PTHR11735:SF11">
    <property type="entry name" value="TRNA THREONYLCARBAMOYLADENOSINE BIOSYNTHESIS PROTEIN TSAB"/>
    <property type="match status" value="1"/>
</dbReference>
<dbReference type="SUPFAM" id="SSF53067">
    <property type="entry name" value="Actin-like ATPase domain"/>
    <property type="match status" value="2"/>
</dbReference>
<dbReference type="NCBIfam" id="TIGR03725">
    <property type="entry name" value="T6A_YeaZ"/>
    <property type="match status" value="1"/>
</dbReference>
<dbReference type="InterPro" id="IPR022496">
    <property type="entry name" value="T6A_TsaB"/>
</dbReference>
<dbReference type="Proteomes" id="UP000531594">
    <property type="component" value="Unassembled WGS sequence"/>
</dbReference>
<dbReference type="Pfam" id="PF00814">
    <property type="entry name" value="TsaD"/>
    <property type="match status" value="1"/>
</dbReference>
<gene>
    <name evidence="2" type="ORF">HNR53_004310</name>
</gene>
<comment type="caution">
    <text evidence="2">The sequence shown here is derived from an EMBL/GenBank/DDBJ whole genome shotgun (WGS) entry which is preliminary data.</text>
</comment>
<dbReference type="GO" id="GO:0002949">
    <property type="term" value="P:tRNA threonylcarbamoyladenosine modification"/>
    <property type="evidence" value="ECO:0007669"/>
    <property type="project" value="InterPro"/>
</dbReference>
<reference evidence="2 3" key="1">
    <citation type="submission" date="2020-08" db="EMBL/GenBank/DDBJ databases">
        <title>Genomic Encyclopedia of Type Strains, Phase IV (KMG-IV): sequencing the most valuable type-strain genomes for metagenomic binning, comparative biology and taxonomic classification.</title>
        <authorList>
            <person name="Goeker M."/>
        </authorList>
    </citation>
    <scope>NUCLEOTIDE SEQUENCE [LARGE SCALE GENOMIC DNA]</scope>
    <source>
        <strain evidence="2 3">DSM 5391</strain>
    </source>
</reference>
<evidence type="ECO:0000313" key="3">
    <source>
        <dbReference type="Proteomes" id="UP000531594"/>
    </source>
</evidence>
<sequence length="233" mass="25533">MKVLAIDTSNYSLGVAVINEEQVIGEYITNLKKNHSVRVMPAIEKLLQDCEMKPVDIEKIVVAKGPGSYTGVRIGVTIAKTLAWTLKIPLVGISSLQVLAAGVGRYFGGGVSPLFDARRGQIYTGLYQFQNGGLQTLAQDQIILTTDWVKQLQSFEGKVLFVGGDLPIHRGAIKESLGDRAVFAEITEHNPRPAELALLGHDLPGEDVHTFVPNYIRLAEAEAKWLEAQRELK</sequence>
<dbReference type="EMBL" id="JACHGK010000025">
    <property type="protein sequence ID" value="MBB6447622.1"/>
    <property type="molecule type" value="Genomic_DNA"/>
</dbReference>
<dbReference type="CDD" id="cd24032">
    <property type="entry name" value="ASKHA_NBD_TsaB"/>
    <property type="match status" value="1"/>
</dbReference>
<dbReference type="InterPro" id="IPR043129">
    <property type="entry name" value="ATPase_NBD"/>
</dbReference>
<feature type="domain" description="Gcp-like" evidence="1">
    <location>
        <begin position="27"/>
        <end position="225"/>
    </location>
</feature>
<dbReference type="AlphaFoldDB" id="A0A7X0HVF8"/>
<dbReference type="GO" id="GO:0005829">
    <property type="term" value="C:cytosol"/>
    <property type="evidence" value="ECO:0007669"/>
    <property type="project" value="TreeGrafter"/>
</dbReference>
<dbReference type="Gene3D" id="3.30.420.40">
    <property type="match status" value="2"/>
</dbReference>
<dbReference type="InterPro" id="IPR000905">
    <property type="entry name" value="Gcp-like_dom"/>
</dbReference>
<dbReference type="RefSeq" id="WP_184529734.1">
    <property type="nucleotide sequence ID" value="NZ_JACHGK010000025.1"/>
</dbReference>